<dbReference type="Proteomes" id="UP001362899">
    <property type="component" value="Unassembled WGS sequence"/>
</dbReference>
<gene>
    <name evidence="3" type="ORF">DASB73_021800</name>
</gene>
<dbReference type="Pfam" id="PF08327">
    <property type="entry name" value="AHSA1"/>
    <property type="match status" value="1"/>
</dbReference>
<evidence type="ECO:0000313" key="4">
    <source>
        <dbReference type="Proteomes" id="UP001362899"/>
    </source>
</evidence>
<dbReference type="AlphaFoldDB" id="A0AAV5RJH5"/>
<comment type="caution">
    <text evidence="3">The sequence shown here is derived from an EMBL/GenBank/DDBJ whole genome shotgun (WGS) entry which is preliminary data.</text>
</comment>
<dbReference type="InterPro" id="IPR036338">
    <property type="entry name" value="Aha1"/>
</dbReference>
<evidence type="ECO:0000256" key="1">
    <source>
        <dbReference type="ARBA" id="ARBA00006817"/>
    </source>
</evidence>
<dbReference type="SUPFAM" id="SSF103111">
    <property type="entry name" value="Activator of Hsp90 ATPase, Aha1"/>
    <property type="match status" value="1"/>
</dbReference>
<dbReference type="GO" id="GO:0001671">
    <property type="term" value="F:ATPase activator activity"/>
    <property type="evidence" value="ECO:0007669"/>
    <property type="project" value="InterPro"/>
</dbReference>
<comment type="similarity">
    <text evidence="1">Belongs to the AHA1 family.</text>
</comment>
<dbReference type="Gene3D" id="3.15.10.20">
    <property type="entry name" value="Activator of Hsp90 ATPase Aha1, N-terminal domain"/>
    <property type="match status" value="1"/>
</dbReference>
<reference evidence="3 4" key="1">
    <citation type="journal article" date="2023" name="Elife">
        <title>Identification of key yeast species and microbe-microbe interactions impacting larval growth of Drosophila in the wild.</title>
        <authorList>
            <person name="Mure A."/>
            <person name="Sugiura Y."/>
            <person name="Maeda R."/>
            <person name="Honda K."/>
            <person name="Sakurai N."/>
            <person name="Takahashi Y."/>
            <person name="Watada M."/>
            <person name="Katoh T."/>
            <person name="Gotoh A."/>
            <person name="Gotoh Y."/>
            <person name="Taniguchi I."/>
            <person name="Nakamura K."/>
            <person name="Hayashi T."/>
            <person name="Katayama T."/>
            <person name="Uemura T."/>
            <person name="Hattori Y."/>
        </authorList>
    </citation>
    <scope>NUCLEOTIDE SEQUENCE [LARGE SCALE GENOMIC DNA]</scope>
    <source>
        <strain evidence="3 4">SB-73</strain>
    </source>
</reference>
<dbReference type="SMART" id="SM01000">
    <property type="entry name" value="Aha1_N"/>
    <property type="match status" value="1"/>
</dbReference>
<dbReference type="InterPro" id="IPR013538">
    <property type="entry name" value="ASHA1/2-like_C"/>
</dbReference>
<dbReference type="Pfam" id="PF09229">
    <property type="entry name" value="Aha1_N"/>
    <property type="match status" value="1"/>
</dbReference>
<feature type="domain" description="Activator of Hsp90 ATPase AHSA1-like N-terminal" evidence="2">
    <location>
        <begin position="13"/>
        <end position="145"/>
    </location>
</feature>
<dbReference type="CDD" id="cd08892">
    <property type="entry name" value="SRPBCC_Aha1"/>
    <property type="match status" value="1"/>
</dbReference>
<sequence>MVLHNPNNWHWVDKNCISWSRDYFKENLVGISAESEANSVAVSEVKSVEGDVEVCQRKGKVISLFDVAINLNYQGKSGETDVKGTINIPEVSYDNDEDDYQFSITVDPDNNETAQIKSLVRTKLVPQLRTALFKFGPDLIKTHGGEIQHSGNEPIHWSLTERAKANAASKAAVDSSKEQKPKIFGVGVVSTTSITLKPSFNASPDQLYQALTRPDMVSAWSHSKVDFEPAAGGKFALFGGNVSGEFTEIVENKSIKMKWRLKDWSDNHYAQLSFQFLPQDSETIMETKWTGVPVDQRQKVETNFENYYVKPIKATFGFGLL</sequence>
<name>A0AAV5RJH5_STABA</name>
<dbReference type="PANTHER" id="PTHR13009:SF22">
    <property type="entry name" value="LD43819P"/>
    <property type="match status" value="1"/>
</dbReference>
<dbReference type="GO" id="GO:0005829">
    <property type="term" value="C:cytosol"/>
    <property type="evidence" value="ECO:0007669"/>
    <property type="project" value="TreeGrafter"/>
</dbReference>
<dbReference type="GO" id="GO:0006457">
    <property type="term" value="P:protein folding"/>
    <property type="evidence" value="ECO:0007669"/>
    <property type="project" value="TreeGrafter"/>
</dbReference>
<dbReference type="GO" id="GO:0051087">
    <property type="term" value="F:protein-folding chaperone binding"/>
    <property type="evidence" value="ECO:0007669"/>
    <property type="project" value="InterPro"/>
</dbReference>
<protein>
    <submittedName>
        <fullName evidence="3">Aha1 protein</fullName>
    </submittedName>
</protein>
<dbReference type="SUPFAM" id="SSF55961">
    <property type="entry name" value="Bet v1-like"/>
    <property type="match status" value="1"/>
</dbReference>
<organism evidence="3 4">
    <name type="scientific">Starmerella bacillaris</name>
    <name type="common">Yeast</name>
    <name type="synonym">Candida zemplinina</name>
    <dbReference type="NCBI Taxonomy" id="1247836"/>
    <lineage>
        <taxon>Eukaryota</taxon>
        <taxon>Fungi</taxon>
        <taxon>Dikarya</taxon>
        <taxon>Ascomycota</taxon>
        <taxon>Saccharomycotina</taxon>
        <taxon>Dipodascomycetes</taxon>
        <taxon>Dipodascales</taxon>
        <taxon>Trichomonascaceae</taxon>
        <taxon>Starmerella</taxon>
    </lineage>
</organism>
<proteinExistence type="inferred from homology"/>
<dbReference type="EMBL" id="BTGC01000003">
    <property type="protein sequence ID" value="GMM51222.1"/>
    <property type="molecule type" value="Genomic_DNA"/>
</dbReference>
<dbReference type="InterPro" id="IPR023393">
    <property type="entry name" value="START-like_dom_sf"/>
</dbReference>
<dbReference type="Gene3D" id="3.30.530.20">
    <property type="match status" value="1"/>
</dbReference>
<evidence type="ECO:0000313" key="3">
    <source>
        <dbReference type="EMBL" id="GMM51222.1"/>
    </source>
</evidence>
<accession>A0AAV5RJH5</accession>
<keyword evidence="4" id="KW-1185">Reference proteome</keyword>
<dbReference type="PANTHER" id="PTHR13009">
    <property type="entry name" value="HEAT SHOCK PROTEIN 90 HSP90 CO-CHAPERONE AHA-1"/>
    <property type="match status" value="1"/>
</dbReference>
<evidence type="ECO:0000259" key="2">
    <source>
        <dbReference type="SMART" id="SM01000"/>
    </source>
</evidence>
<dbReference type="InterPro" id="IPR015310">
    <property type="entry name" value="AHSA1-like_N"/>
</dbReference>